<dbReference type="CDD" id="cd04590">
    <property type="entry name" value="CBS_pair_CorC_HlyC_assoc"/>
    <property type="match status" value="1"/>
</dbReference>
<comment type="subcellular location">
    <subcellularLocation>
        <location evidence="1">Membrane</location>
        <topology evidence="1">Multi-pass membrane protein</topology>
    </subcellularLocation>
</comment>
<dbReference type="GO" id="GO:0030026">
    <property type="term" value="P:intracellular manganese ion homeostasis"/>
    <property type="evidence" value="ECO:0007669"/>
    <property type="project" value="TreeGrafter"/>
</dbReference>
<keyword evidence="4 7" id="KW-1133">Transmembrane helix</keyword>
<evidence type="ECO:0000256" key="6">
    <source>
        <dbReference type="PROSITE-ProRule" id="PRU00703"/>
    </source>
</evidence>
<feature type="transmembrane region" description="Helical" evidence="8">
    <location>
        <begin position="202"/>
        <end position="221"/>
    </location>
</feature>
<dbReference type="GO" id="GO:0010960">
    <property type="term" value="P:magnesium ion homeostasis"/>
    <property type="evidence" value="ECO:0007669"/>
    <property type="project" value="InterPro"/>
</dbReference>
<protein>
    <recommendedName>
        <fullName evidence="13">CNNM transmembrane domain-containing protein</fullName>
    </recommendedName>
</protein>
<dbReference type="SUPFAM" id="SSF54631">
    <property type="entry name" value="CBS-domain pair"/>
    <property type="match status" value="1"/>
</dbReference>
<evidence type="ECO:0008006" key="13">
    <source>
        <dbReference type="Google" id="ProtNLM"/>
    </source>
</evidence>
<evidence type="ECO:0000256" key="1">
    <source>
        <dbReference type="ARBA" id="ARBA00004141"/>
    </source>
</evidence>
<organism evidence="12">
    <name type="scientific">Alexandrium catenella</name>
    <name type="common">Red tide dinoflagellate</name>
    <name type="synonym">Gonyaulax catenella</name>
    <dbReference type="NCBI Taxonomy" id="2925"/>
    <lineage>
        <taxon>Eukaryota</taxon>
        <taxon>Sar</taxon>
        <taxon>Alveolata</taxon>
        <taxon>Dinophyceae</taxon>
        <taxon>Gonyaulacales</taxon>
        <taxon>Pyrocystaceae</taxon>
        <taxon>Alexandrium</taxon>
    </lineage>
</organism>
<dbReference type="EMBL" id="HBGE01035152">
    <property type="protein sequence ID" value="CAD9129329.1"/>
    <property type="molecule type" value="Transcribed_RNA"/>
</dbReference>
<keyword evidence="5 7" id="KW-0472">Membrane</keyword>
<evidence type="ECO:0000256" key="2">
    <source>
        <dbReference type="ARBA" id="ARBA00022692"/>
    </source>
</evidence>
<evidence type="ECO:0000256" key="8">
    <source>
        <dbReference type="SAM" id="Phobius"/>
    </source>
</evidence>
<dbReference type="InterPro" id="IPR045095">
    <property type="entry name" value="ACDP"/>
</dbReference>
<keyword evidence="2 7" id="KW-0812">Transmembrane</keyword>
<dbReference type="InterPro" id="IPR046342">
    <property type="entry name" value="CBS_dom_sf"/>
</dbReference>
<feature type="transmembrane region" description="Helical" evidence="8">
    <location>
        <begin position="75"/>
        <end position="97"/>
    </location>
</feature>
<dbReference type="PROSITE" id="PS51846">
    <property type="entry name" value="CNNM"/>
    <property type="match status" value="1"/>
</dbReference>
<keyword evidence="3" id="KW-0677">Repeat</keyword>
<evidence type="ECO:0000259" key="11">
    <source>
        <dbReference type="PROSITE" id="PS51846"/>
    </source>
</evidence>
<reference evidence="12" key="1">
    <citation type="submission" date="2021-01" db="EMBL/GenBank/DDBJ databases">
        <authorList>
            <person name="Corre E."/>
            <person name="Pelletier E."/>
            <person name="Niang G."/>
            <person name="Scheremetjew M."/>
            <person name="Finn R."/>
            <person name="Kale V."/>
            <person name="Holt S."/>
            <person name="Cochrane G."/>
            <person name="Meng A."/>
            <person name="Brown T."/>
            <person name="Cohen L."/>
        </authorList>
    </citation>
    <scope>NUCLEOTIDE SEQUENCE</scope>
    <source>
        <strain evidence="12">OF101</strain>
    </source>
</reference>
<name>A0A7S1QD79_ALECA</name>
<proteinExistence type="predicted"/>
<evidence type="ECO:0000256" key="5">
    <source>
        <dbReference type="ARBA" id="ARBA00023136"/>
    </source>
</evidence>
<feature type="transmembrane region" description="Helical" evidence="8">
    <location>
        <begin position="167"/>
        <end position="190"/>
    </location>
</feature>
<dbReference type="GO" id="GO:0005737">
    <property type="term" value="C:cytoplasm"/>
    <property type="evidence" value="ECO:0007669"/>
    <property type="project" value="TreeGrafter"/>
</dbReference>
<sequence length="566" mass="62094">MAMACRSPCAAVVWLLVLAVARSAPNCTTLEQCQGEVTRLASENARLAAEVAESKSSGESAPLKFGSPGFIRNTLMAFVCVVFAALAAGLTMGLVSLDPMEMEIIVKSEEKDKPDEKDRQKLKLDQACATSILPLIQDHHRLLVTLLLMNSLANEALPLFLDAVVPSWLAVILSVTLVLMFGEIIPSAVFTGSEQLRIAAKFAPIVSALQCLLAPVAWPIAKVLDYILGEEHKGRYNFAELRAIVGIHAGFHSGEPQPVTFKHHDNQGLGIITTETEHKFSEQSTVLFSGVSTKLLSDGTPYYVKPCAPLKGRDTKYTFRLYPNQGRHARDAITFAEGELTKGTFTLKQLDELKIMDGVMRATHMTAKDAMVPLSKAYTLDCSQPLTSKLAQEIYDEGYSRVPVYSKHRHNLRGFILVKKLIVTKDENVQGRSVESLGVNSLVVVEPTTKLLDLLNKFQENKCHMAVVTNNPEEVQVAWQTNVEVPPDVHLPGIITLEDIIEKLLQEPIDDEHDALTQQSKINLLSSNHPDAKREISSADWVRTRSGLGGLDEPLLPSASGQCTMV</sequence>
<feature type="chain" id="PRO_5031376122" description="CNNM transmembrane domain-containing protein" evidence="9">
    <location>
        <begin position="24"/>
        <end position="566"/>
    </location>
</feature>
<dbReference type="InterPro" id="IPR000644">
    <property type="entry name" value="CBS_dom"/>
</dbReference>
<dbReference type="Gene3D" id="3.10.580.10">
    <property type="entry name" value="CBS-domain"/>
    <property type="match status" value="1"/>
</dbReference>
<evidence type="ECO:0000256" key="3">
    <source>
        <dbReference type="ARBA" id="ARBA00022737"/>
    </source>
</evidence>
<dbReference type="Pfam" id="PF01595">
    <property type="entry name" value="CNNM"/>
    <property type="match status" value="1"/>
</dbReference>
<dbReference type="PANTHER" id="PTHR12064:SF97">
    <property type="entry name" value="METAL TRANSPORTER CNNM-5"/>
    <property type="match status" value="1"/>
</dbReference>
<dbReference type="InterPro" id="IPR002550">
    <property type="entry name" value="CNNM"/>
</dbReference>
<feature type="domain" description="CNNM transmembrane" evidence="11">
    <location>
        <begin position="66"/>
        <end position="259"/>
    </location>
</feature>
<feature type="signal peptide" evidence="9">
    <location>
        <begin position="1"/>
        <end position="23"/>
    </location>
</feature>
<dbReference type="PROSITE" id="PS51371">
    <property type="entry name" value="CBS"/>
    <property type="match status" value="1"/>
</dbReference>
<dbReference type="AlphaFoldDB" id="A0A7S1QD79"/>
<evidence type="ECO:0000256" key="9">
    <source>
        <dbReference type="SAM" id="SignalP"/>
    </source>
</evidence>
<keyword evidence="6" id="KW-0129">CBS domain</keyword>
<dbReference type="GO" id="GO:0016020">
    <property type="term" value="C:membrane"/>
    <property type="evidence" value="ECO:0007669"/>
    <property type="project" value="UniProtKB-SubCell"/>
</dbReference>
<evidence type="ECO:0000313" key="12">
    <source>
        <dbReference type="EMBL" id="CAD9129329.1"/>
    </source>
</evidence>
<dbReference type="InterPro" id="IPR044751">
    <property type="entry name" value="Ion_transp-like_CBS"/>
</dbReference>
<evidence type="ECO:0000256" key="7">
    <source>
        <dbReference type="PROSITE-ProRule" id="PRU01193"/>
    </source>
</evidence>
<dbReference type="PANTHER" id="PTHR12064">
    <property type="entry name" value="METAL TRANSPORTER CNNM"/>
    <property type="match status" value="1"/>
</dbReference>
<evidence type="ECO:0000259" key="10">
    <source>
        <dbReference type="PROSITE" id="PS51371"/>
    </source>
</evidence>
<evidence type="ECO:0000256" key="4">
    <source>
        <dbReference type="ARBA" id="ARBA00022989"/>
    </source>
</evidence>
<accession>A0A7S1QD79</accession>
<keyword evidence="9" id="KW-0732">Signal</keyword>
<gene>
    <name evidence="12" type="ORF">ACAT0790_LOCUS21353</name>
</gene>
<feature type="domain" description="CBS" evidence="10">
    <location>
        <begin position="438"/>
        <end position="512"/>
    </location>
</feature>